<dbReference type="RefSeq" id="WP_218890258.1">
    <property type="nucleotide sequence ID" value="NZ_BAABHP010000021.1"/>
</dbReference>
<name>A0A7Y9DVZ2_9PSEU</name>
<keyword evidence="2" id="KW-1185">Reference proteome</keyword>
<comment type="caution">
    <text evidence="1">The sequence shown here is derived from an EMBL/GenBank/DDBJ whole genome shotgun (WGS) entry which is preliminary data.</text>
</comment>
<protein>
    <submittedName>
        <fullName evidence="1">Uncharacterized protein</fullName>
    </submittedName>
</protein>
<dbReference type="Proteomes" id="UP000535890">
    <property type="component" value="Unassembled WGS sequence"/>
</dbReference>
<reference evidence="1 2" key="1">
    <citation type="submission" date="2020-07" db="EMBL/GenBank/DDBJ databases">
        <title>Sequencing the genomes of 1000 actinobacteria strains.</title>
        <authorList>
            <person name="Klenk H.-P."/>
        </authorList>
    </citation>
    <scope>NUCLEOTIDE SEQUENCE [LARGE SCALE GENOMIC DNA]</scope>
    <source>
        <strain evidence="1 2">DSM 45772</strain>
    </source>
</reference>
<sequence length="68" mass="6874">MGGPGGDVDGDGAPARRRKLLSVEEQAGAVGHAVDHHAGVVPDAAQPGVQDARNRAQVITNARGRGLL</sequence>
<evidence type="ECO:0000313" key="2">
    <source>
        <dbReference type="Proteomes" id="UP000535890"/>
    </source>
</evidence>
<gene>
    <name evidence="1" type="ORF">BJ983_002609</name>
</gene>
<organism evidence="1 2">
    <name type="scientific">Actinomycetospora corticicola</name>
    <dbReference type="NCBI Taxonomy" id="663602"/>
    <lineage>
        <taxon>Bacteria</taxon>
        <taxon>Bacillati</taxon>
        <taxon>Actinomycetota</taxon>
        <taxon>Actinomycetes</taxon>
        <taxon>Pseudonocardiales</taxon>
        <taxon>Pseudonocardiaceae</taxon>
        <taxon>Actinomycetospora</taxon>
    </lineage>
</organism>
<accession>A0A7Y9DVZ2</accession>
<dbReference type="EMBL" id="JACCBN010000001">
    <property type="protein sequence ID" value="NYD36507.1"/>
    <property type="molecule type" value="Genomic_DNA"/>
</dbReference>
<proteinExistence type="predicted"/>
<dbReference type="AlphaFoldDB" id="A0A7Y9DVZ2"/>
<evidence type="ECO:0000313" key="1">
    <source>
        <dbReference type="EMBL" id="NYD36507.1"/>
    </source>
</evidence>